<dbReference type="RefSeq" id="WP_212697415.1">
    <property type="nucleotide sequence ID" value="NZ_CP058649.1"/>
</dbReference>
<dbReference type="Pfam" id="PF01957">
    <property type="entry name" value="NfeD"/>
    <property type="match status" value="1"/>
</dbReference>
<dbReference type="EMBL" id="CP058649">
    <property type="protein sequence ID" value="QUI21944.1"/>
    <property type="molecule type" value="Genomic_DNA"/>
</dbReference>
<dbReference type="InterPro" id="IPR012340">
    <property type="entry name" value="NA-bd_OB-fold"/>
</dbReference>
<dbReference type="KEGG" id="vpy:HZI73_06345"/>
<feature type="domain" description="NfeD-like C-terminal" evidence="6">
    <location>
        <begin position="101"/>
        <end position="151"/>
    </location>
</feature>
<dbReference type="GO" id="GO:0005886">
    <property type="term" value="C:plasma membrane"/>
    <property type="evidence" value="ECO:0007669"/>
    <property type="project" value="TreeGrafter"/>
</dbReference>
<dbReference type="InterPro" id="IPR056739">
    <property type="entry name" value="NfeD_membrane"/>
</dbReference>
<keyword evidence="4 5" id="KW-0472">Membrane</keyword>
<dbReference type="PANTHER" id="PTHR33507">
    <property type="entry name" value="INNER MEMBRANE PROTEIN YBBJ"/>
    <property type="match status" value="1"/>
</dbReference>
<feature type="transmembrane region" description="Helical" evidence="5">
    <location>
        <begin position="6"/>
        <end position="25"/>
    </location>
</feature>
<organism evidence="8 9">
    <name type="scientific">Vallitalea pronyensis</name>
    <dbReference type="NCBI Taxonomy" id="1348613"/>
    <lineage>
        <taxon>Bacteria</taxon>
        <taxon>Bacillati</taxon>
        <taxon>Bacillota</taxon>
        <taxon>Clostridia</taxon>
        <taxon>Lachnospirales</taxon>
        <taxon>Vallitaleaceae</taxon>
        <taxon>Vallitalea</taxon>
    </lineage>
</organism>
<feature type="domain" description="NfeD integral membrane" evidence="7">
    <location>
        <begin position="5"/>
        <end position="73"/>
    </location>
</feature>
<dbReference type="InterPro" id="IPR002810">
    <property type="entry name" value="NfeD-like_C"/>
</dbReference>
<reference evidence="8" key="1">
    <citation type="submission" date="2020-07" db="EMBL/GenBank/DDBJ databases">
        <title>Vallitalea pronyensis genome.</title>
        <authorList>
            <person name="Postec A."/>
        </authorList>
    </citation>
    <scope>NUCLEOTIDE SEQUENCE</scope>
    <source>
        <strain evidence="8">FatNI3</strain>
    </source>
</reference>
<proteinExistence type="predicted"/>
<keyword evidence="3 5" id="KW-1133">Transmembrane helix</keyword>
<evidence type="ECO:0000256" key="3">
    <source>
        <dbReference type="ARBA" id="ARBA00022989"/>
    </source>
</evidence>
<gene>
    <name evidence="8" type="ORF">HZI73_06345</name>
</gene>
<accession>A0A8J8SG26</accession>
<feature type="transmembrane region" description="Helical" evidence="5">
    <location>
        <begin position="30"/>
        <end position="47"/>
    </location>
</feature>
<dbReference type="PANTHER" id="PTHR33507:SF3">
    <property type="entry name" value="INNER MEMBRANE PROTEIN YBBJ"/>
    <property type="match status" value="1"/>
</dbReference>
<evidence type="ECO:0000313" key="8">
    <source>
        <dbReference type="EMBL" id="QUI21944.1"/>
    </source>
</evidence>
<feature type="transmembrane region" description="Helical" evidence="5">
    <location>
        <begin position="53"/>
        <end position="75"/>
    </location>
</feature>
<dbReference type="AlphaFoldDB" id="A0A8J8SG26"/>
<evidence type="ECO:0000259" key="7">
    <source>
        <dbReference type="Pfam" id="PF24961"/>
    </source>
</evidence>
<name>A0A8J8SG26_9FIRM</name>
<evidence type="ECO:0008006" key="10">
    <source>
        <dbReference type="Google" id="ProtNLM"/>
    </source>
</evidence>
<evidence type="ECO:0000256" key="1">
    <source>
        <dbReference type="ARBA" id="ARBA00004141"/>
    </source>
</evidence>
<dbReference type="Gene3D" id="2.40.50.140">
    <property type="entry name" value="Nucleic acid-binding proteins"/>
    <property type="match status" value="1"/>
</dbReference>
<keyword evidence="9" id="KW-1185">Reference proteome</keyword>
<sequence>MDTISIISFGLIVLGIILLTIEIVVPNFGIIGGLGIVSIVAGVVISAKSIGGGIITFLIILVITILLLIIIYKVLKKKNRSVILHEDLKWDKQEDDLKFFLGKQGITKTPLRPSGHADFDGVSIDVITKGQFIPKGCPVVVGEVKGNSIIVSEIKESNIS</sequence>
<dbReference type="InterPro" id="IPR052165">
    <property type="entry name" value="Membrane_assoc_protease"/>
</dbReference>
<keyword evidence="2 5" id="KW-0812">Transmembrane</keyword>
<evidence type="ECO:0000256" key="4">
    <source>
        <dbReference type="ARBA" id="ARBA00023136"/>
    </source>
</evidence>
<evidence type="ECO:0000256" key="2">
    <source>
        <dbReference type="ARBA" id="ARBA00022692"/>
    </source>
</evidence>
<evidence type="ECO:0000259" key="6">
    <source>
        <dbReference type="Pfam" id="PF01957"/>
    </source>
</evidence>
<dbReference type="Proteomes" id="UP000683246">
    <property type="component" value="Chromosome"/>
</dbReference>
<comment type="subcellular location">
    <subcellularLocation>
        <location evidence="1">Membrane</location>
        <topology evidence="1">Multi-pass membrane protein</topology>
    </subcellularLocation>
</comment>
<protein>
    <recommendedName>
        <fullName evidence="10">NfeD-like C-terminal domain-containing protein</fullName>
    </recommendedName>
</protein>
<evidence type="ECO:0000256" key="5">
    <source>
        <dbReference type="SAM" id="Phobius"/>
    </source>
</evidence>
<evidence type="ECO:0000313" key="9">
    <source>
        <dbReference type="Proteomes" id="UP000683246"/>
    </source>
</evidence>
<dbReference type="Pfam" id="PF24961">
    <property type="entry name" value="NfeD_membrane"/>
    <property type="match status" value="1"/>
</dbReference>